<feature type="domain" description="Major facilitator superfamily (MFS) profile" evidence="9">
    <location>
        <begin position="12"/>
        <end position="464"/>
    </location>
</feature>
<evidence type="ECO:0000256" key="5">
    <source>
        <dbReference type="ARBA" id="ARBA00022692"/>
    </source>
</evidence>
<keyword evidence="4" id="KW-1003">Cell membrane</keyword>
<keyword evidence="5 8" id="KW-0812">Transmembrane</keyword>
<keyword evidence="3" id="KW-0813">Transport</keyword>
<dbReference type="InterPro" id="IPR004638">
    <property type="entry name" value="EmrB-like"/>
</dbReference>
<feature type="transmembrane region" description="Helical" evidence="8">
    <location>
        <begin position="225"/>
        <end position="248"/>
    </location>
</feature>
<reference evidence="10 11" key="1">
    <citation type="submission" date="2019-09" db="EMBL/GenBank/DDBJ databases">
        <title>Complete Genome Sequence of Lactobacillus nenjiangensis SH-Y15, isolated from sauerkraut.</title>
        <authorList>
            <person name="Yang H."/>
        </authorList>
    </citation>
    <scope>NUCLEOTIDE SEQUENCE [LARGE SCALE GENOMIC DNA]</scope>
    <source>
        <strain evidence="10 11">SH-Y15</strain>
    </source>
</reference>
<evidence type="ECO:0000256" key="7">
    <source>
        <dbReference type="ARBA" id="ARBA00023136"/>
    </source>
</evidence>
<evidence type="ECO:0000313" key="11">
    <source>
        <dbReference type="Proteomes" id="UP000325295"/>
    </source>
</evidence>
<dbReference type="PRINTS" id="PR01036">
    <property type="entry name" value="TCRTETB"/>
</dbReference>
<dbReference type="SUPFAM" id="SSF103473">
    <property type="entry name" value="MFS general substrate transporter"/>
    <property type="match status" value="1"/>
</dbReference>
<dbReference type="GO" id="GO:0005886">
    <property type="term" value="C:plasma membrane"/>
    <property type="evidence" value="ECO:0007669"/>
    <property type="project" value="UniProtKB-SubCell"/>
</dbReference>
<evidence type="ECO:0000313" key="10">
    <source>
        <dbReference type="EMBL" id="QER66909.1"/>
    </source>
</evidence>
<evidence type="ECO:0000256" key="6">
    <source>
        <dbReference type="ARBA" id="ARBA00022989"/>
    </source>
</evidence>
<dbReference type="InterPro" id="IPR036259">
    <property type="entry name" value="MFS_trans_sf"/>
</dbReference>
<dbReference type="PANTHER" id="PTHR42718">
    <property type="entry name" value="MAJOR FACILITATOR SUPERFAMILY MULTIDRUG TRANSPORTER MFSC"/>
    <property type="match status" value="1"/>
</dbReference>
<dbReference type="EMBL" id="CP043939">
    <property type="protein sequence ID" value="QER66909.1"/>
    <property type="molecule type" value="Genomic_DNA"/>
</dbReference>
<feature type="transmembrane region" description="Helical" evidence="8">
    <location>
        <begin position="105"/>
        <end position="124"/>
    </location>
</feature>
<evidence type="ECO:0000256" key="2">
    <source>
        <dbReference type="ARBA" id="ARBA00008537"/>
    </source>
</evidence>
<dbReference type="AlphaFoldDB" id="A0A5P1X2K9"/>
<name>A0A5P1X2K9_9LACO</name>
<dbReference type="PANTHER" id="PTHR42718:SF9">
    <property type="entry name" value="MAJOR FACILITATOR SUPERFAMILY MULTIDRUG TRANSPORTER MFSC"/>
    <property type="match status" value="1"/>
</dbReference>
<dbReference type="OrthoDB" id="9816041at2"/>
<evidence type="ECO:0000256" key="1">
    <source>
        <dbReference type="ARBA" id="ARBA00004651"/>
    </source>
</evidence>
<evidence type="ECO:0000256" key="4">
    <source>
        <dbReference type="ARBA" id="ARBA00022475"/>
    </source>
</evidence>
<feature type="transmembrane region" description="Helical" evidence="8">
    <location>
        <begin position="268"/>
        <end position="289"/>
    </location>
</feature>
<comment type="subcellular location">
    <subcellularLocation>
        <location evidence="1">Cell membrane</location>
        <topology evidence="1">Multi-pass membrane protein</topology>
    </subcellularLocation>
</comment>
<keyword evidence="11" id="KW-1185">Reference proteome</keyword>
<feature type="transmembrane region" description="Helical" evidence="8">
    <location>
        <begin position="333"/>
        <end position="354"/>
    </location>
</feature>
<evidence type="ECO:0000259" key="9">
    <source>
        <dbReference type="PROSITE" id="PS50850"/>
    </source>
</evidence>
<keyword evidence="6 8" id="KW-1133">Transmembrane helix</keyword>
<dbReference type="Proteomes" id="UP000325295">
    <property type="component" value="Chromosome"/>
</dbReference>
<dbReference type="Gene3D" id="1.20.1250.20">
    <property type="entry name" value="MFS general substrate transporter like domains"/>
    <property type="match status" value="1"/>
</dbReference>
<feature type="transmembrane region" description="Helical" evidence="8">
    <location>
        <begin position="200"/>
        <end position="219"/>
    </location>
</feature>
<dbReference type="Pfam" id="PF07690">
    <property type="entry name" value="MFS_1"/>
    <property type="match status" value="1"/>
</dbReference>
<evidence type="ECO:0000256" key="3">
    <source>
        <dbReference type="ARBA" id="ARBA00022448"/>
    </source>
</evidence>
<dbReference type="KEGG" id="lnn:F0161_02805"/>
<sequence length="465" mass="49314">MDTSNQQISTRVFLAIIAAGIMSFCGVVVETAMNITFPTLMKQFGVSTNTVQWMTTGYLLIVAIVVPLSATLKQNFKTKSLFLCANLMFILGVVIDSIAPTFPLLLLGRMIQGLGTGIALPLMFNIILEQVPIHKIGTMMGIGTLITSVAPAIGPTFGGSVVSSIGWRYIFICLLPLLVVSLILGIFNIQQKSKIEHNKFDLLGFIFITIGLAGLIFGMSNLGSASFASPSIGGAFILGAVGLILFVWRSLKIDNPIINLALLKNLNFSGHVIAFFVIQMVLLGLSFLLPNFIQLVNHDSAILAGLVVLPAALIGAVFAPLGGRILDQLGPKIPLTLGSAIVFLSLIIFCLLGNTMSNLLIGSLFFLFMIGIGLNLGNLMTNGLKQVSSHLRTQGNAILSTTQQFAGAVGTSLCAALVGAKQTSNVTLAHGTALGTHSGMIFLLVGIIIELIVIVKVVDFPFKTK</sequence>
<feature type="transmembrane region" description="Helical" evidence="8">
    <location>
        <begin position="440"/>
        <end position="458"/>
    </location>
</feature>
<dbReference type="InterPro" id="IPR020846">
    <property type="entry name" value="MFS_dom"/>
</dbReference>
<gene>
    <name evidence="10" type="ORF">F0161_02805</name>
</gene>
<keyword evidence="7 8" id="KW-0472">Membrane</keyword>
<evidence type="ECO:0000256" key="8">
    <source>
        <dbReference type="SAM" id="Phobius"/>
    </source>
</evidence>
<feature type="transmembrane region" description="Helical" evidence="8">
    <location>
        <begin position="12"/>
        <end position="33"/>
    </location>
</feature>
<feature type="transmembrane region" description="Helical" evidence="8">
    <location>
        <begin position="166"/>
        <end position="188"/>
    </location>
</feature>
<feature type="transmembrane region" description="Helical" evidence="8">
    <location>
        <begin position="136"/>
        <end position="154"/>
    </location>
</feature>
<accession>A0A5P1X2K9</accession>
<proteinExistence type="inferred from homology"/>
<organism evidence="10 11">
    <name type="scientific">Paucilactobacillus nenjiangensis</name>
    <dbReference type="NCBI Taxonomy" id="1296540"/>
    <lineage>
        <taxon>Bacteria</taxon>
        <taxon>Bacillati</taxon>
        <taxon>Bacillota</taxon>
        <taxon>Bacilli</taxon>
        <taxon>Lactobacillales</taxon>
        <taxon>Lactobacillaceae</taxon>
        <taxon>Paucilactobacillus</taxon>
    </lineage>
</organism>
<protein>
    <submittedName>
        <fullName evidence="10">Multidrug efflux MFS transporter</fullName>
    </submittedName>
</protein>
<dbReference type="GO" id="GO:0022857">
    <property type="term" value="F:transmembrane transporter activity"/>
    <property type="evidence" value="ECO:0007669"/>
    <property type="project" value="InterPro"/>
</dbReference>
<dbReference type="PROSITE" id="PS50850">
    <property type="entry name" value="MFS"/>
    <property type="match status" value="1"/>
</dbReference>
<dbReference type="NCBIfam" id="TIGR00711">
    <property type="entry name" value="efflux_EmrB"/>
    <property type="match status" value="1"/>
</dbReference>
<dbReference type="RefSeq" id="WP_150203659.1">
    <property type="nucleotide sequence ID" value="NZ_CP043939.1"/>
</dbReference>
<feature type="transmembrane region" description="Helical" evidence="8">
    <location>
        <begin position="360"/>
        <end position="377"/>
    </location>
</feature>
<dbReference type="Gene3D" id="1.20.1720.10">
    <property type="entry name" value="Multidrug resistance protein D"/>
    <property type="match status" value="1"/>
</dbReference>
<feature type="transmembrane region" description="Helical" evidence="8">
    <location>
        <begin position="53"/>
        <end position="72"/>
    </location>
</feature>
<dbReference type="InterPro" id="IPR011701">
    <property type="entry name" value="MFS"/>
</dbReference>
<feature type="transmembrane region" description="Helical" evidence="8">
    <location>
        <begin position="397"/>
        <end position="420"/>
    </location>
</feature>
<feature type="transmembrane region" description="Helical" evidence="8">
    <location>
        <begin position="301"/>
        <end position="321"/>
    </location>
</feature>
<feature type="transmembrane region" description="Helical" evidence="8">
    <location>
        <begin position="81"/>
        <end position="99"/>
    </location>
</feature>
<comment type="similarity">
    <text evidence="2">Belongs to the major facilitator superfamily. EmrB family.</text>
</comment>